<gene>
    <name evidence="1" type="ORF">CCHLO57077_00011687</name>
</gene>
<dbReference type="InterPro" id="IPR036770">
    <property type="entry name" value="Ankyrin_rpt-contain_sf"/>
</dbReference>
<organism evidence="1 2">
    <name type="scientific">Clonostachys chloroleuca</name>
    <dbReference type="NCBI Taxonomy" id="1926264"/>
    <lineage>
        <taxon>Eukaryota</taxon>
        <taxon>Fungi</taxon>
        <taxon>Dikarya</taxon>
        <taxon>Ascomycota</taxon>
        <taxon>Pezizomycotina</taxon>
        <taxon>Sordariomycetes</taxon>
        <taxon>Hypocreomycetidae</taxon>
        <taxon>Hypocreales</taxon>
        <taxon>Bionectriaceae</taxon>
        <taxon>Clonostachys</taxon>
    </lineage>
</organism>
<accession>A0AA35PXN1</accession>
<feature type="non-terminal residue" evidence="1">
    <location>
        <position position="219"/>
    </location>
</feature>
<dbReference type="EMBL" id="CABFNP030000619">
    <property type="protein sequence ID" value="CAI6065485.1"/>
    <property type="molecule type" value="Genomic_DNA"/>
</dbReference>
<proteinExistence type="predicted"/>
<comment type="caution">
    <text evidence="1">The sequence shown here is derived from an EMBL/GenBank/DDBJ whole genome shotgun (WGS) entry which is preliminary data.</text>
</comment>
<protein>
    <submittedName>
        <fullName evidence="1">Uncharacterized protein</fullName>
    </submittedName>
</protein>
<dbReference type="AlphaFoldDB" id="A0AA35PXN1"/>
<reference evidence="1" key="1">
    <citation type="submission" date="2023-01" db="EMBL/GenBank/DDBJ databases">
        <authorList>
            <person name="Piombo E."/>
        </authorList>
    </citation>
    <scope>NUCLEOTIDE SEQUENCE</scope>
</reference>
<name>A0AA35PXN1_9HYPO</name>
<dbReference type="SUPFAM" id="SSF48403">
    <property type="entry name" value="Ankyrin repeat"/>
    <property type="match status" value="1"/>
</dbReference>
<dbReference type="Gene3D" id="1.25.40.20">
    <property type="entry name" value="Ankyrin repeat-containing domain"/>
    <property type="match status" value="1"/>
</dbReference>
<evidence type="ECO:0000313" key="2">
    <source>
        <dbReference type="Proteomes" id="UP001160390"/>
    </source>
</evidence>
<dbReference type="Proteomes" id="UP001160390">
    <property type="component" value="Unassembled WGS sequence"/>
</dbReference>
<evidence type="ECO:0000313" key="1">
    <source>
        <dbReference type="EMBL" id="CAI6065485.1"/>
    </source>
</evidence>
<sequence>MSKDLISRGAVVTAESIFGAIAAESAPTLKVLLSSGISANTHRIPPSEDVLASQRKGGFPEGEVGWSPYHEQFPLFCAGATRRAITRNEMVHVLLDHGADPFAKFLTPIPITYGHTAPDNFREAIVLHDLLYYGLAIDPFFQVPQLDIHRRDARGWTLLLAAFSGCPDSPLSWKQQEDSTEEIATTFQKLLSMGADLEALDNAGRNILHLMIRREEVTG</sequence>
<keyword evidence="2" id="KW-1185">Reference proteome</keyword>